<evidence type="ECO:0000313" key="1">
    <source>
        <dbReference type="EMBL" id="URZ10141.1"/>
    </source>
</evidence>
<reference evidence="1 2" key="1">
    <citation type="submission" date="2022-04" db="EMBL/GenBank/DDBJ databases">
        <title>Genome sequence of C. roseum typestrain.</title>
        <authorList>
            <person name="Poehlein A."/>
            <person name="Schoch T."/>
            <person name="Duerre P."/>
            <person name="Daniel R."/>
        </authorList>
    </citation>
    <scope>NUCLEOTIDE SEQUENCE [LARGE SCALE GENOMIC DNA]</scope>
    <source>
        <strain evidence="1 2">DSM 7320</strain>
    </source>
</reference>
<gene>
    <name evidence="1" type="ORF">CROST_008490</name>
</gene>
<accession>A0A1S8M7B3</accession>
<keyword evidence="2" id="KW-1185">Reference proteome</keyword>
<proteinExistence type="predicted"/>
<dbReference type="AlphaFoldDB" id="A0A1S8M7B3"/>
<organism evidence="1 2">
    <name type="scientific">Clostridium felsineum</name>
    <dbReference type="NCBI Taxonomy" id="36839"/>
    <lineage>
        <taxon>Bacteria</taxon>
        <taxon>Bacillati</taxon>
        <taxon>Bacillota</taxon>
        <taxon>Clostridia</taxon>
        <taxon>Eubacteriales</taxon>
        <taxon>Clostridiaceae</taxon>
        <taxon>Clostridium</taxon>
    </lineage>
</organism>
<dbReference type="EMBL" id="CP096983">
    <property type="protein sequence ID" value="URZ10141.1"/>
    <property type="molecule type" value="Genomic_DNA"/>
</dbReference>
<evidence type="ECO:0000313" key="2">
    <source>
        <dbReference type="Proteomes" id="UP000190951"/>
    </source>
</evidence>
<dbReference type="KEGG" id="crw:CROST_008490"/>
<dbReference type="Proteomes" id="UP000190951">
    <property type="component" value="Chromosome"/>
</dbReference>
<name>A0A1S8M7B3_9CLOT</name>
<dbReference type="PROSITE" id="PS51257">
    <property type="entry name" value="PROKAR_LIPOPROTEIN"/>
    <property type="match status" value="1"/>
</dbReference>
<protein>
    <submittedName>
        <fullName evidence="1">Uncharacterized protein</fullName>
    </submittedName>
</protein>
<dbReference type="RefSeq" id="WP_077834307.1">
    <property type="nucleotide sequence ID" value="NZ_CP096983.1"/>
</dbReference>
<sequence length="204" mass="24068">MKNFWFKIVLIGVVVFGVFMLFGCGSKDKNQSNNNKMDKENSIKPEEKKFISIYYNDEVSKDEKYLSKFYSNPQSSNISYIKKKLNDFGITKMSLIDLYNVNSKSRLKVMVSAFNVYFKGINKPRPDIEIITLINKNNSWYFLNDESVLNADEKKWLDSKREKERKFIVTNSNIQNIFKLNNSFDIENRNYMKNCQQKFLSDAN</sequence>